<evidence type="ECO:0000259" key="1">
    <source>
        <dbReference type="Pfam" id="PF00501"/>
    </source>
</evidence>
<dbReference type="EMBL" id="CP079194">
    <property type="protein sequence ID" value="QXT39583.1"/>
    <property type="molecule type" value="Genomic_DNA"/>
</dbReference>
<dbReference type="InterPro" id="IPR020845">
    <property type="entry name" value="AMP-binding_CS"/>
</dbReference>
<dbReference type="GO" id="GO:0016405">
    <property type="term" value="F:CoA-ligase activity"/>
    <property type="evidence" value="ECO:0007669"/>
    <property type="project" value="TreeGrafter"/>
</dbReference>
<keyword evidence="3" id="KW-1185">Reference proteome</keyword>
<evidence type="ECO:0000313" key="3">
    <source>
        <dbReference type="Proteomes" id="UP000825009"/>
    </source>
</evidence>
<reference evidence="2 3" key="1">
    <citation type="submission" date="2021-07" db="EMBL/GenBank/DDBJ databases">
        <title>A novel Jannaschia species isolated from marine dinoflagellate Ceratoperidinium margalefii.</title>
        <authorList>
            <person name="Jiang Y."/>
            <person name="Li Z."/>
        </authorList>
    </citation>
    <scope>NUCLEOTIDE SEQUENCE [LARGE SCALE GENOMIC DNA]</scope>
    <source>
        <strain evidence="2 3">J12C1-MA-4</strain>
    </source>
</reference>
<dbReference type="PROSITE" id="PS00455">
    <property type="entry name" value="AMP_BINDING"/>
    <property type="match status" value="1"/>
</dbReference>
<dbReference type="InterPro" id="IPR000873">
    <property type="entry name" value="AMP-dep_synth/lig_dom"/>
</dbReference>
<accession>A0A8F6TW71</accession>
<protein>
    <submittedName>
        <fullName evidence="2">Feruloyl-CoA synthase</fullName>
    </submittedName>
</protein>
<dbReference type="PANTHER" id="PTHR24096">
    <property type="entry name" value="LONG-CHAIN-FATTY-ACID--COA LIGASE"/>
    <property type="match status" value="1"/>
</dbReference>
<feature type="domain" description="AMP-dependent synthetase/ligase" evidence="1">
    <location>
        <begin position="48"/>
        <end position="419"/>
    </location>
</feature>
<proteinExistence type="predicted"/>
<name>A0A8F6TW71_9RHOB</name>
<gene>
    <name evidence="2" type="ORF">KYE46_16950</name>
</gene>
<evidence type="ECO:0000313" key="2">
    <source>
        <dbReference type="EMBL" id="QXT39583.1"/>
    </source>
</evidence>
<dbReference type="PANTHER" id="PTHR24096:SF420">
    <property type="entry name" value="LONG-CHAIN-FATTY-ACID--COA LIGASE-RELATED"/>
    <property type="match status" value="1"/>
</dbReference>
<dbReference type="AlphaFoldDB" id="A0A8F6TW71"/>
<dbReference type="Proteomes" id="UP000825009">
    <property type="component" value="Chromosome"/>
</dbReference>
<dbReference type="Pfam" id="PF00501">
    <property type="entry name" value="AMP-binding"/>
    <property type="match status" value="1"/>
</dbReference>
<dbReference type="KEGG" id="gce:KYE46_16950"/>
<organism evidence="2 3">
    <name type="scientific">Gymnodinialimonas ceratoperidinii</name>
    <dbReference type="NCBI Taxonomy" id="2856823"/>
    <lineage>
        <taxon>Bacteria</taxon>
        <taxon>Pseudomonadati</taxon>
        <taxon>Pseudomonadota</taxon>
        <taxon>Alphaproteobacteria</taxon>
        <taxon>Rhodobacterales</taxon>
        <taxon>Paracoccaceae</taxon>
        <taxon>Gymnodinialimonas</taxon>
    </lineage>
</organism>
<sequence>MDPRLGRAGTLNKYQPHDVIREDRPDGSILLRARAELGPVVERTTDWLEHWAEATPDAVFLAERAGDGWREVSYREARDTARAMAVGLRDISVGPGRPVMVVTGNSVAHGLLTLACHYAAAPIVPVAEQYAAIPAARGQIDYIASLVKPGAVFAEDGVALAEIFERDSLRDARPLMVHGPGLTLDDLTRMGGDLRGVEVGPDTVAKILMTSGSTSAPKGVRTTHRMMCTNQVQIAAALPFLRERPPVLVDWLPWNHVFGGSHNFNLVLANGGALYIDGGKPVPALIGKTIENNRLKQGTISFNVPVGFAALRDAMKDDPAFAQAFFEDLDMLFYAGASLPQDVWADLETMARDVRGELPLFTSSWGLTETAPAALLQHEPTERSGVVGVPLPGVDVKLLPVEDRFEVRVKGPSIFEGYLGDPEKTAEAFDEEGFFKTGDAMAFVDPANMNQGLRFDGRIGEDFKLMTGTWVRAGTLRLKVLEALKGIAQDVVLVGEGKGEVGALVVPTQACRDTAEEADGALITDKSFDGLCGWSGGSAGQIKRVLVMAEPPSMAEGEITAKGNLNFAKIKARRADLVERLYAGGPGVIMVGDS</sequence>